<accession>A0A7G2C5R1</accession>
<dbReference type="VEuPathDB" id="TriTrypDB:ADEAN_000253900"/>
<dbReference type="Proteomes" id="UP000515908">
    <property type="component" value="Chromosome 04"/>
</dbReference>
<feature type="region of interest" description="Disordered" evidence="1">
    <location>
        <begin position="96"/>
        <end position="119"/>
    </location>
</feature>
<evidence type="ECO:0000256" key="1">
    <source>
        <dbReference type="SAM" id="MobiDB-lite"/>
    </source>
</evidence>
<name>A0A7G2C5R1_9TRYP</name>
<protein>
    <submittedName>
        <fullName evidence="2">Uncharacterized protein</fullName>
    </submittedName>
</protein>
<evidence type="ECO:0000313" key="2">
    <source>
        <dbReference type="EMBL" id="CAD2215086.1"/>
    </source>
</evidence>
<gene>
    <name evidence="2" type="ORF">ADEAN_000253900</name>
</gene>
<feature type="compositionally biased region" description="Polar residues" evidence="1">
    <location>
        <begin position="39"/>
        <end position="63"/>
    </location>
</feature>
<sequence length="211" mass="23581">MRKDFRTKVKQRAVTAAANSFQLQPDVVQQLVNESFANHNAGSSSNLTSTKDTNLSFSHPDQTSSDDEPEEHYRTDAVADEVANTITNASFAAVAADNNQNKSSNSPFNEGAGQRTAQQGKVKQVVLPFAELAENEEYINFVSNNRTFVQNLKPEEYTLSHDVNMIISMLVATDMFFGESERLLKTMYSVNRYAKSRMAPPVNSWRDIVDM</sequence>
<evidence type="ECO:0000313" key="3">
    <source>
        <dbReference type="Proteomes" id="UP000515908"/>
    </source>
</evidence>
<feature type="region of interest" description="Disordered" evidence="1">
    <location>
        <begin position="39"/>
        <end position="73"/>
    </location>
</feature>
<organism evidence="2 3">
    <name type="scientific">Angomonas deanei</name>
    <dbReference type="NCBI Taxonomy" id="59799"/>
    <lineage>
        <taxon>Eukaryota</taxon>
        <taxon>Discoba</taxon>
        <taxon>Euglenozoa</taxon>
        <taxon>Kinetoplastea</taxon>
        <taxon>Metakinetoplastina</taxon>
        <taxon>Trypanosomatida</taxon>
        <taxon>Trypanosomatidae</taxon>
        <taxon>Strigomonadinae</taxon>
        <taxon>Angomonas</taxon>
    </lineage>
</organism>
<feature type="compositionally biased region" description="Polar residues" evidence="1">
    <location>
        <begin position="97"/>
        <end position="108"/>
    </location>
</feature>
<dbReference type="EMBL" id="LR877148">
    <property type="protein sequence ID" value="CAD2215086.1"/>
    <property type="molecule type" value="Genomic_DNA"/>
</dbReference>
<dbReference type="AlphaFoldDB" id="A0A7G2C5R1"/>
<reference evidence="2 3" key="1">
    <citation type="submission" date="2020-08" db="EMBL/GenBank/DDBJ databases">
        <authorList>
            <person name="Newling K."/>
            <person name="Davey J."/>
            <person name="Forrester S."/>
        </authorList>
    </citation>
    <scope>NUCLEOTIDE SEQUENCE [LARGE SCALE GENOMIC DNA]</scope>
    <source>
        <strain evidence="3">Crithidia deanei Carvalho (ATCC PRA-265)</strain>
    </source>
</reference>
<proteinExistence type="predicted"/>
<keyword evidence="3" id="KW-1185">Reference proteome</keyword>